<organism evidence="11">
    <name type="scientific">Oryza nivara</name>
    <name type="common">Indian wild rice</name>
    <name type="synonym">Oryza sativa f. spontanea</name>
    <dbReference type="NCBI Taxonomy" id="4536"/>
    <lineage>
        <taxon>Eukaryota</taxon>
        <taxon>Viridiplantae</taxon>
        <taxon>Streptophyta</taxon>
        <taxon>Embryophyta</taxon>
        <taxon>Tracheophyta</taxon>
        <taxon>Spermatophyta</taxon>
        <taxon>Magnoliopsida</taxon>
        <taxon>Liliopsida</taxon>
        <taxon>Poales</taxon>
        <taxon>Poaceae</taxon>
        <taxon>BOP clade</taxon>
        <taxon>Oryzoideae</taxon>
        <taxon>Oryzeae</taxon>
        <taxon>Oryzinae</taxon>
        <taxon>Oryza</taxon>
    </lineage>
</organism>
<accession>A0A0E0IIQ3</accession>
<dbReference type="InterPro" id="IPR053031">
    <property type="entry name" value="Cuticle_assoc_protein"/>
</dbReference>
<dbReference type="STRING" id="4536.A0A0E0IIQ3"/>
<dbReference type="SUPFAM" id="SSF53098">
    <property type="entry name" value="Ribonuclease H-like"/>
    <property type="match status" value="2"/>
</dbReference>
<dbReference type="HOGENOM" id="CLU_252223_0_0_1"/>
<dbReference type="GO" id="GO:0046983">
    <property type="term" value="F:protein dimerization activity"/>
    <property type="evidence" value="ECO:0007669"/>
    <property type="project" value="InterPro"/>
</dbReference>
<dbReference type="GO" id="GO:0006357">
    <property type="term" value="P:regulation of transcription by RNA polymerase II"/>
    <property type="evidence" value="ECO:0007669"/>
    <property type="project" value="TreeGrafter"/>
</dbReference>
<dbReference type="InterPro" id="IPR025525">
    <property type="entry name" value="hAT-like_transposase_RNase-H"/>
</dbReference>
<dbReference type="Gramene" id="ONIVA09G07610.1">
    <property type="protein sequence ID" value="ONIVA09G07610.1"/>
    <property type="gene ID" value="ONIVA09G07610"/>
</dbReference>
<evidence type="ECO:0000256" key="2">
    <source>
        <dbReference type="ARBA" id="ARBA00011738"/>
    </source>
</evidence>
<reference evidence="11" key="1">
    <citation type="submission" date="2015-04" db="UniProtKB">
        <authorList>
            <consortium name="EnsemblPlants"/>
        </authorList>
    </citation>
    <scope>IDENTIFICATION</scope>
    <source>
        <strain evidence="11">SL10</strain>
    </source>
</reference>
<dbReference type="Proteomes" id="UP000006591">
    <property type="component" value="Chromosome 9"/>
</dbReference>
<evidence type="ECO:0000313" key="12">
    <source>
        <dbReference type="Proteomes" id="UP000006591"/>
    </source>
</evidence>
<name>A0A0E0IIQ3_ORYNI</name>
<dbReference type="SUPFAM" id="SSF57667">
    <property type="entry name" value="beta-beta-alpha zinc fingers"/>
    <property type="match status" value="2"/>
</dbReference>
<dbReference type="InterPro" id="IPR003656">
    <property type="entry name" value="Znf_BED"/>
</dbReference>
<evidence type="ECO:0000256" key="9">
    <source>
        <dbReference type="SAM" id="MobiDB-lite"/>
    </source>
</evidence>
<feature type="compositionally biased region" description="Basic and acidic residues" evidence="9">
    <location>
        <begin position="829"/>
        <end position="841"/>
    </location>
</feature>
<sequence length="1435" mass="164703">MKVASKEPRRVHPVVLACVHNGMDDQECGGPSGGVGKQEDGEMNGTENEVDDADDMVEQEESSGSAPSPLLLGTRPKRLRSKVWDDFTPIFVDGKVARAECMHCHRVFNSGTSNLLKHQAKCSPRAQKRPMQQELPVSLSVENRSPKELDAVEQDIPTDKNTKNLEVEQAETNKLVRTLAMYGDIPLRVSNHGEFSRFVASLNPMVEIPPADNLYLYFTGLFEEEKAKLKKRLASLNSRVSLSVYVWHYDTLLPFLCLSVHYIDDQWQKDKKIIAFQAVDSSCHAKELSMVILTAIRDWGLFGKVFSIALDDAFIDDSVASDVKDILQKWNSLHADESLSGNQSLFVIIQVGLDELDKITEKSRKFSKLDKFMERLQSTLALRQKDLHREPVYYSDEESSYVREKMQRKFKEQWKFNCLHICMPMIMDPKYRLEIIKSRIMYNFNSDMEDYIEEVNDMLLRLFREYSGQTEDPNCTSSFITSGWNYLYKDDRLLDHYHYSEFPERKRPMTEFDQYLEDPCLSNDGTSVLKWWKEHSMIYPTIARIARDILAIPYRTDCKVATRTTRVAIAKSDGNHYVEERILVQHDAVRKEQRLNYSKSTQVQNWSSSASLLGRTKMVKWALGFQAWAPWKSGAQTKREEKSSLPKRVAAAAEVAARNPALRPGIGMEQDCDDAANQVGAGEERILNVVLLKTCVKHNFIGMGDNVDNANDMAEQEESSGSAPSPLFLGTRPKRLRSKAWDDFTPIYIDGKVAKAECMHCHQVFVSNSTSGTSSLLKHQSKCNPHAQKRAMQQKLPFLPSSQKNLTTLNSDPRQKKLLFLPISQKKCSDTADVMPHKKDPALPNSMNDTNRKSQEVDKSGSREELATPEQKNLTLRHVPTNNNDQSHDEHPVPEQKNNPIGTNMKNPETDQNGSNGLIQTMAMCGYLPLMMHNDRFRKCLPCFDSMVNMPANINIYLDFIQPFDKEKAKLKESVHYIDEERERQQKIIRFCHVGPSCDAGELSSVILGAIEKWGLRDKVFSIVLDDEFVDDSVASNVKAHLQKWNFHRAKQSFQESNSHCKTELPGIEFTLQNRASRNRIHTAKQSLFVIRYGTHLLDQVIQVGLDELDKIMEKSVMCSKFMEGLTSSAVKYSNNNYAASGKDWTCARRICDTLEDFHRCIGIMPNFPCPVDLFDMVWKVKRDLQREVDNNRDDSFSTVVKKMQEKFKNCWKLCCLHFYLAMVVDPSHRLEHIKFRVRLHTDTDYIHYMHDIFLNLFDEYSGKVEDTNCTSETRTEVGVDGGDDRLKYYRQYENPICERPMTELDQYLQESRLSGGERDVLRWWKGHNLTYPTVARMARDILAIPCRTYFNIATRTAKFAIRESRRNFYIEELVCFQDWLTSDGRSRLVVLLSEINIQVSKGKGFHDLSMTKCTNDNFVQAILGIMPSSFAKYD</sequence>
<comment type="subcellular location">
    <subcellularLocation>
        <location evidence="1">Nucleus</location>
    </subcellularLocation>
</comment>
<feature type="domain" description="BED-type" evidence="10">
    <location>
        <begin position="78"/>
        <end position="130"/>
    </location>
</feature>
<keyword evidence="6" id="KW-0238">DNA-binding</keyword>
<dbReference type="eggNOG" id="KOG1121">
    <property type="taxonomic scope" value="Eukaryota"/>
</dbReference>
<evidence type="ECO:0000256" key="8">
    <source>
        <dbReference type="PROSITE-ProRule" id="PRU00027"/>
    </source>
</evidence>
<feature type="region of interest" description="Disordered" evidence="9">
    <location>
        <begin position="22"/>
        <end position="50"/>
    </location>
</feature>
<dbReference type="InterPro" id="IPR012337">
    <property type="entry name" value="RNaseH-like_sf"/>
</dbReference>
<dbReference type="GO" id="GO:0008270">
    <property type="term" value="F:zinc ion binding"/>
    <property type="evidence" value="ECO:0007669"/>
    <property type="project" value="UniProtKB-KW"/>
</dbReference>
<dbReference type="InterPro" id="IPR036236">
    <property type="entry name" value="Znf_C2H2_sf"/>
</dbReference>
<feature type="region of interest" description="Disordered" evidence="9">
    <location>
        <begin position="829"/>
        <end position="913"/>
    </location>
</feature>
<keyword evidence="7" id="KW-0539">Nucleus</keyword>
<dbReference type="SMART" id="SM00614">
    <property type="entry name" value="ZnF_BED"/>
    <property type="match status" value="2"/>
</dbReference>
<dbReference type="Pfam" id="PF02892">
    <property type="entry name" value="zf-BED"/>
    <property type="match status" value="1"/>
</dbReference>
<proteinExistence type="predicted"/>
<dbReference type="GO" id="GO:1990837">
    <property type="term" value="F:sequence-specific double-stranded DNA binding"/>
    <property type="evidence" value="ECO:0007669"/>
    <property type="project" value="TreeGrafter"/>
</dbReference>
<evidence type="ECO:0000256" key="4">
    <source>
        <dbReference type="ARBA" id="ARBA00022771"/>
    </source>
</evidence>
<dbReference type="InterPro" id="IPR008906">
    <property type="entry name" value="HATC_C_dom"/>
</dbReference>
<feature type="compositionally biased region" description="Polar residues" evidence="9">
    <location>
        <begin position="870"/>
        <end position="885"/>
    </location>
</feature>
<dbReference type="OMA" id="GMEQDCD"/>
<keyword evidence="5" id="KW-0862">Zinc</keyword>
<keyword evidence="3" id="KW-0479">Metal-binding</keyword>
<protein>
    <recommendedName>
        <fullName evidence="10">BED-type domain-containing protein</fullName>
    </recommendedName>
</protein>
<feature type="compositionally biased region" description="Basic and acidic residues" evidence="9">
    <location>
        <begin position="850"/>
        <end position="866"/>
    </location>
</feature>
<dbReference type="PANTHER" id="PTHR34396:SF32">
    <property type="entry name" value="OS09G0382120 PROTEIN"/>
    <property type="match status" value="1"/>
</dbReference>
<keyword evidence="4 8" id="KW-0863">Zinc-finger</keyword>
<comment type="subunit">
    <text evidence="2">Homodimer.</text>
</comment>
<evidence type="ECO:0000256" key="1">
    <source>
        <dbReference type="ARBA" id="ARBA00004123"/>
    </source>
</evidence>
<dbReference type="EnsemblPlants" id="ONIVA09G07610.1">
    <property type="protein sequence ID" value="ONIVA09G07610.1"/>
    <property type="gene ID" value="ONIVA09G07610"/>
</dbReference>
<evidence type="ECO:0000256" key="5">
    <source>
        <dbReference type="ARBA" id="ARBA00022833"/>
    </source>
</evidence>
<keyword evidence="12" id="KW-1185">Reference proteome</keyword>
<evidence type="ECO:0000313" key="11">
    <source>
        <dbReference type="EnsemblPlants" id="ONIVA09G07610.1"/>
    </source>
</evidence>
<evidence type="ECO:0000259" key="10">
    <source>
        <dbReference type="PROSITE" id="PS50808"/>
    </source>
</evidence>
<dbReference type="Pfam" id="PF05699">
    <property type="entry name" value="Dimer_Tnp_hAT"/>
    <property type="match status" value="2"/>
</dbReference>
<evidence type="ECO:0000256" key="7">
    <source>
        <dbReference type="ARBA" id="ARBA00023242"/>
    </source>
</evidence>
<dbReference type="PROSITE" id="PS50808">
    <property type="entry name" value="ZF_BED"/>
    <property type="match status" value="2"/>
</dbReference>
<reference evidence="11" key="2">
    <citation type="submission" date="2018-04" db="EMBL/GenBank/DDBJ databases">
        <title>OnivRS2 (Oryza nivara Reference Sequence Version 2).</title>
        <authorList>
            <person name="Zhang J."/>
            <person name="Kudrna D."/>
            <person name="Lee S."/>
            <person name="Talag J."/>
            <person name="Rajasekar S."/>
            <person name="Welchert J."/>
            <person name="Hsing Y.-I."/>
            <person name="Wing R.A."/>
        </authorList>
    </citation>
    <scope>NUCLEOTIDE SEQUENCE [LARGE SCALE GENOMIC DNA]</scope>
    <source>
        <strain evidence="11">SL10</strain>
    </source>
</reference>
<evidence type="ECO:0000256" key="3">
    <source>
        <dbReference type="ARBA" id="ARBA00022723"/>
    </source>
</evidence>
<evidence type="ECO:0000256" key="6">
    <source>
        <dbReference type="ARBA" id="ARBA00023125"/>
    </source>
</evidence>
<feature type="compositionally biased region" description="Polar residues" evidence="9">
    <location>
        <begin position="896"/>
        <end position="913"/>
    </location>
</feature>
<feature type="domain" description="BED-type" evidence="10">
    <location>
        <begin position="735"/>
        <end position="793"/>
    </location>
</feature>
<dbReference type="GO" id="GO:0005634">
    <property type="term" value="C:nucleus"/>
    <property type="evidence" value="ECO:0007669"/>
    <property type="project" value="UniProtKB-SubCell"/>
</dbReference>
<dbReference type="PANTHER" id="PTHR34396">
    <property type="entry name" value="OS03G0264950 PROTEIN-RELATED"/>
    <property type="match status" value="1"/>
</dbReference>
<dbReference type="Pfam" id="PF14372">
    <property type="entry name" value="hAT-like_RNase-H"/>
    <property type="match status" value="2"/>
</dbReference>